<sequence>MYLSKLEIFGFKSFAQKTVINFNEGITSIVGPNGCGKTNVVDAIRWCLGEQRSGVLRSDKMENVIFNGTANRKPMGMAEVSLTIQNTKGILPTEYTDVTITRRIFRSGESEYLLNKNLCRLKDITNLFMDTGIGANAYSVIELKMVETILSSKAEERRILFEEAAGVNKYKLRRRLALRKLDEVKADLTRVNDIVSEVEKKVASLERQAKKADRHNALSTQLRELELDLAEREFALFHIKIDELKNSREENFKRKIQIESDIARLEDEIKDARDKLLIIEQELAEKRNLITEQTDKIYQVQKSLSVKTERKNALERNRTKYSEELIELEQELRSSEELITNGTNNLITFDEVLKQKEYQQQEIEKKLEDLNSLLEQKRSELKNHSDILLEKVREISNKENEVKNIEKSLTDFYNRIEKLNERIQNISNTIAKTVGFVEELGNERDETKRKIEEAEQLFVQKQNEKLKLESELNHLKEKEVEQKSLIKSIKEKAEFIQNLIENLEGVSKGAKALLENKSWLRGETTILAHIGNTDEKYRFAVEASLRNNLNNLLVESLDDLLKGIEYLRNKKIGKASFFFPPNGNENKQSFFDKIQNFILKNKAKKLSQESGFIGWTFDFIQTDKKWKNFFDKILQRTCVVDNLDSALALYKKYPQFNFATLNGDLISIDGIIEAGSEPKLDDSLFGRKQLLENLKNELPTHERKLIELQKEILWKEEQLNEIDLTVLSERGRMLVNDLANVEKQIAQFEYEIKKSNDESDKTQKEIQEFAALANELDNQKIKVSEELSVLKLKQEQLNSEQTTLEEEFRLVRTKHDETLNLLNNLKIEIERTIGEIKNTNNAIARAEESISSIKSNIERRKNDIASAEEEIQTIQTELESENQSLQSLEAEKNELNKLLEEVESRYKESREEVNKKESELKKLRNEREQLSNLIHKSEIDLKELEMKKESLIEHIKESYSLNLEKKVFEDLDTFNFSERHSQVQEIKDKIKNLGPINLLAYSEYEEEKQRLEFLYKQRDDLIESEKDVIKTIEEINQTAQAQFKETFDKIRENFIKIFRTLFDPGDEADLRLEENEDPLEAKIEIVAKPKGKRPQSIDLLSGGEKTLTAIALLFAIYLVKPSPFCILDEIDAPLDDANIDRFTRILHEFKKDTQFIVVTHNKRTMEAAETMYGVTMQEEGVSKLVAVRFNEDFDFVDK</sequence>
<dbReference type="STRING" id="945713.IALB_0348"/>
<dbReference type="GO" id="GO:0005694">
    <property type="term" value="C:chromosome"/>
    <property type="evidence" value="ECO:0007669"/>
    <property type="project" value="InterPro"/>
</dbReference>
<dbReference type="InterPro" id="IPR036277">
    <property type="entry name" value="SMC_hinge_sf"/>
</dbReference>
<dbReference type="EMBL" id="CP003418">
    <property type="protein sequence ID" value="AFH48060.1"/>
    <property type="molecule type" value="Genomic_DNA"/>
</dbReference>
<dbReference type="GO" id="GO:0006260">
    <property type="term" value="P:DNA replication"/>
    <property type="evidence" value="ECO:0007669"/>
    <property type="project" value="UniProtKB-UniRule"/>
</dbReference>
<dbReference type="GO" id="GO:0016887">
    <property type="term" value="F:ATP hydrolysis activity"/>
    <property type="evidence" value="ECO:0007669"/>
    <property type="project" value="InterPro"/>
</dbReference>
<dbReference type="GO" id="GO:0007059">
    <property type="term" value="P:chromosome segregation"/>
    <property type="evidence" value="ECO:0007669"/>
    <property type="project" value="UniProtKB-UniRule"/>
</dbReference>
<dbReference type="Proteomes" id="UP000007394">
    <property type="component" value="Chromosome"/>
</dbReference>
<dbReference type="InterPro" id="IPR027417">
    <property type="entry name" value="P-loop_NTPase"/>
</dbReference>
<dbReference type="PANTHER" id="PTHR43977">
    <property type="entry name" value="STRUCTURAL MAINTENANCE OF CHROMOSOMES PROTEIN 3"/>
    <property type="match status" value="1"/>
</dbReference>
<dbReference type="eggNOG" id="COG1196">
    <property type="taxonomic scope" value="Bacteria"/>
</dbReference>
<keyword evidence="1 6" id="KW-0963">Cytoplasm</keyword>
<dbReference type="HOGENOM" id="CLU_001042_2_2_10"/>
<dbReference type="GO" id="GO:0007062">
    <property type="term" value="P:sister chromatid cohesion"/>
    <property type="evidence" value="ECO:0007669"/>
    <property type="project" value="InterPro"/>
</dbReference>
<dbReference type="SUPFAM" id="SSF75553">
    <property type="entry name" value="Smc hinge domain"/>
    <property type="match status" value="1"/>
</dbReference>
<evidence type="ECO:0000256" key="1">
    <source>
        <dbReference type="ARBA" id="ARBA00022490"/>
    </source>
</evidence>
<dbReference type="Gene3D" id="1.20.1060.20">
    <property type="match status" value="1"/>
</dbReference>
<dbReference type="SMART" id="SM00968">
    <property type="entry name" value="SMC_hinge"/>
    <property type="match status" value="1"/>
</dbReference>
<evidence type="ECO:0000256" key="3">
    <source>
        <dbReference type="ARBA" id="ARBA00022840"/>
    </source>
</evidence>
<dbReference type="PIRSF" id="PIRSF005719">
    <property type="entry name" value="SMC"/>
    <property type="match status" value="1"/>
</dbReference>
<dbReference type="Pfam" id="PF02463">
    <property type="entry name" value="SMC_N"/>
    <property type="match status" value="1"/>
</dbReference>
<evidence type="ECO:0000256" key="5">
    <source>
        <dbReference type="ARBA" id="ARBA00023125"/>
    </source>
</evidence>
<reference evidence="8 9" key="1">
    <citation type="journal article" date="2012" name="Front. Microbiol.">
        <title>Complete genome of Ignavibacterium album, a metabolically versatile, flagellated, facultative anaerobe from the phylum Chlorobi.</title>
        <authorList>
            <person name="Liu Z."/>
            <person name="Frigaard N.-U."/>
            <person name="Vogl K."/>
            <person name="Iino T."/>
            <person name="Ohkuma M."/>
            <person name="Overmann J."/>
            <person name="Bryant D.A."/>
        </authorList>
    </citation>
    <scope>NUCLEOTIDE SEQUENCE [LARGE SCALE GENOMIC DNA]</scope>
    <source>
        <strain evidence="9">DSM 19864 / JCM 16511 / NBRC 101810 / Mat9-16</strain>
    </source>
</reference>
<accession>I0AGF3</accession>
<dbReference type="KEGG" id="ial:IALB_0348"/>
<feature type="coiled-coil region" evidence="6">
    <location>
        <begin position="255"/>
        <end position="506"/>
    </location>
</feature>
<feature type="coiled-coil region" evidence="6">
    <location>
        <begin position="738"/>
        <end position="954"/>
    </location>
</feature>
<comment type="subunit">
    <text evidence="6">Homodimer.</text>
</comment>
<organism evidence="8 9">
    <name type="scientific">Ignavibacterium album (strain DSM 19864 / JCM 16511 / NBRC 101810 / Mat9-16)</name>
    <dbReference type="NCBI Taxonomy" id="945713"/>
    <lineage>
        <taxon>Bacteria</taxon>
        <taxon>Pseudomonadati</taxon>
        <taxon>Ignavibacteriota</taxon>
        <taxon>Ignavibacteria</taxon>
        <taxon>Ignavibacteriales</taxon>
        <taxon>Ignavibacteriaceae</taxon>
        <taxon>Ignavibacterium</taxon>
    </lineage>
</organism>
<proteinExistence type="inferred from homology"/>
<dbReference type="InterPro" id="IPR011890">
    <property type="entry name" value="SMC_prok"/>
</dbReference>
<dbReference type="GO" id="GO:0005524">
    <property type="term" value="F:ATP binding"/>
    <property type="evidence" value="ECO:0007669"/>
    <property type="project" value="UniProtKB-UniRule"/>
</dbReference>
<evidence type="ECO:0000256" key="6">
    <source>
        <dbReference type="HAMAP-Rule" id="MF_01894"/>
    </source>
</evidence>
<dbReference type="HAMAP" id="MF_01894">
    <property type="entry name" value="Smc_prok"/>
    <property type="match status" value="1"/>
</dbReference>
<dbReference type="GO" id="GO:0005737">
    <property type="term" value="C:cytoplasm"/>
    <property type="evidence" value="ECO:0007669"/>
    <property type="project" value="UniProtKB-SubCell"/>
</dbReference>
<dbReference type="Pfam" id="PF06470">
    <property type="entry name" value="SMC_hinge"/>
    <property type="match status" value="1"/>
</dbReference>
<feature type="domain" description="SMC hinge" evidence="7">
    <location>
        <begin position="521"/>
        <end position="650"/>
    </location>
</feature>
<feature type="coiled-coil region" evidence="6">
    <location>
        <begin position="1004"/>
        <end position="1042"/>
    </location>
</feature>
<dbReference type="OrthoDB" id="9808768at2"/>
<dbReference type="AlphaFoldDB" id="I0AGF3"/>
<dbReference type="RefSeq" id="WP_014559219.1">
    <property type="nucleotide sequence ID" value="NC_017464.1"/>
</dbReference>
<dbReference type="SUPFAM" id="SSF52540">
    <property type="entry name" value="P-loop containing nucleoside triphosphate hydrolases"/>
    <property type="match status" value="2"/>
</dbReference>
<evidence type="ECO:0000256" key="4">
    <source>
        <dbReference type="ARBA" id="ARBA00023054"/>
    </source>
</evidence>
<gene>
    <name evidence="6 8" type="primary">smc</name>
    <name evidence="8" type="ordered locus">IALB_0348</name>
</gene>
<evidence type="ECO:0000313" key="8">
    <source>
        <dbReference type="EMBL" id="AFH48060.1"/>
    </source>
</evidence>
<comment type="domain">
    <text evidence="6">Contains large globular domains required for ATP hydrolysis at each terminus and a third globular domain forming a flexible hinge near the middle of the molecule. These domains are separated by coiled-coil structures.</text>
</comment>
<dbReference type="PATRIC" id="fig|945713.3.peg.348"/>
<dbReference type="InterPro" id="IPR024704">
    <property type="entry name" value="SMC"/>
</dbReference>
<evidence type="ECO:0000259" key="7">
    <source>
        <dbReference type="SMART" id="SM00968"/>
    </source>
</evidence>
<dbReference type="GO" id="GO:0003677">
    <property type="term" value="F:DNA binding"/>
    <property type="evidence" value="ECO:0007669"/>
    <property type="project" value="UniProtKB-UniRule"/>
</dbReference>
<keyword evidence="4 6" id="KW-0175">Coiled coil</keyword>
<dbReference type="NCBIfam" id="TIGR02168">
    <property type="entry name" value="SMC_prok_B"/>
    <property type="match status" value="1"/>
</dbReference>
<comment type="subcellular location">
    <subcellularLocation>
        <location evidence="6">Cytoplasm</location>
    </subcellularLocation>
</comment>
<keyword evidence="5 6" id="KW-0238">DNA-binding</keyword>
<evidence type="ECO:0000256" key="2">
    <source>
        <dbReference type="ARBA" id="ARBA00022741"/>
    </source>
</evidence>
<feature type="coiled-coil region" evidence="6">
    <location>
        <begin position="181"/>
        <end position="215"/>
    </location>
</feature>
<feature type="binding site" evidence="6">
    <location>
        <begin position="32"/>
        <end position="39"/>
    </location>
    <ligand>
        <name>ATP</name>
        <dbReference type="ChEBI" id="CHEBI:30616"/>
    </ligand>
</feature>
<evidence type="ECO:0000313" key="9">
    <source>
        <dbReference type="Proteomes" id="UP000007394"/>
    </source>
</evidence>
<dbReference type="InterPro" id="IPR003395">
    <property type="entry name" value="RecF/RecN/SMC_N"/>
</dbReference>
<protein>
    <recommendedName>
        <fullName evidence="6">Chromosome partition protein Smc</fullName>
    </recommendedName>
</protein>
<dbReference type="Gene3D" id="3.30.70.1620">
    <property type="match status" value="1"/>
</dbReference>
<keyword evidence="3 6" id="KW-0067">ATP-binding</keyword>
<comment type="function">
    <text evidence="6">Required for chromosome condensation and partitioning.</text>
</comment>
<keyword evidence="2 6" id="KW-0547">Nucleotide-binding</keyword>
<comment type="similarity">
    <text evidence="6">Belongs to the SMC family.</text>
</comment>
<dbReference type="CDD" id="cd03278">
    <property type="entry name" value="ABC_SMC_barmotin"/>
    <property type="match status" value="1"/>
</dbReference>
<dbReference type="InterPro" id="IPR010935">
    <property type="entry name" value="SMC_hinge"/>
</dbReference>
<name>I0AGF3_IGNAJ</name>
<keyword evidence="9" id="KW-1185">Reference proteome</keyword>
<dbReference type="Gene3D" id="3.40.50.300">
    <property type="entry name" value="P-loop containing nucleotide triphosphate hydrolases"/>
    <property type="match status" value="2"/>
</dbReference>
<dbReference type="GO" id="GO:0030261">
    <property type="term" value="P:chromosome condensation"/>
    <property type="evidence" value="ECO:0007669"/>
    <property type="project" value="InterPro"/>
</dbReference>